<evidence type="ECO:0000259" key="3">
    <source>
        <dbReference type="Pfam" id="PF01551"/>
    </source>
</evidence>
<feature type="compositionally biased region" description="Polar residues" evidence="1">
    <location>
        <begin position="299"/>
        <end position="310"/>
    </location>
</feature>
<dbReference type="CDD" id="cd12797">
    <property type="entry name" value="M23_peptidase"/>
    <property type="match status" value="1"/>
</dbReference>
<dbReference type="Proteomes" id="UP000309676">
    <property type="component" value="Unassembled WGS sequence"/>
</dbReference>
<evidence type="ECO:0000259" key="4">
    <source>
        <dbReference type="Pfam" id="PF13406"/>
    </source>
</evidence>
<dbReference type="EMBL" id="VCIW01000028">
    <property type="protein sequence ID" value="TLS48821.1"/>
    <property type="molecule type" value="Genomic_DNA"/>
</dbReference>
<dbReference type="PANTHER" id="PTHR21666">
    <property type="entry name" value="PEPTIDASE-RELATED"/>
    <property type="match status" value="1"/>
</dbReference>
<evidence type="ECO:0000256" key="1">
    <source>
        <dbReference type="SAM" id="MobiDB-lite"/>
    </source>
</evidence>
<evidence type="ECO:0000313" key="6">
    <source>
        <dbReference type="Proteomes" id="UP000309676"/>
    </source>
</evidence>
<dbReference type="SUPFAM" id="SSF53955">
    <property type="entry name" value="Lysozyme-like"/>
    <property type="match status" value="1"/>
</dbReference>
<feature type="domain" description="Transglycosylase SLT" evidence="4">
    <location>
        <begin position="105"/>
        <end position="160"/>
    </location>
</feature>
<dbReference type="InterPro" id="IPR031304">
    <property type="entry name" value="SLT_2"/>
</dbReference>
<gene>
    <name evidence="5" type="ORF">FE782_28600</name>
</gene>
<dbReference type="Pfam" id="PF13406">
    <property type="entry name" value="SLT_2"/>
    <property type="match status" value="1"/>
</dbReference>
<sequence>MDEVSGLIKKRVLWWVIGSLGFVGIVIVLLVLLVAFVLLGVLVSSSDSSMEGIPVPQQQTFDIPAPLLPIYIHAENEAVTWSRLAAIHKITTDFGAETAKRIDTIGEMGFPRLLWEAYKVDGDGDGKISADNPYDAIFSLANYLRLASLETDAAMEAWFLNPNDVALVYAKEAEYASMLIMPRNWLWPVIGYTSLSSSYGSRTDPVTGELGVFHDGIDIPAPRGTPVVAIQNGAVIQVTRSNSGYGHYIRLSHEGGVQSLYAHLSDIGVRSGQQVLCGEVIGWVGSTGKSTGPHLHFGMSQNGQSVNPQNYWLDPTEGE</sequence>
<dbReference type="GO" id="GO:0004222">
    <property type="term" value="F:metalloendopeptidase activity"/>
    <property type="evidence" value="ECO:0007669"/>
    <property type="project" value="TreeGrafter"/>
</dbReference>
<reference evidence="5 6" key="1">
    <citation type="submission" date="2019-05" db="EMBL/GenBank/DDBJ databases">
        <authorList>
            <person name="Narsing Rao M.P."/>
            <person name="Li W.J."/>
        </authorList>
    </citation>
    <scope>NUCLEOTIDE SEQUENCE [LARGE SCALE GENOMIC DNA]</scope>
    <source>
        <strain evidence="5 6">SYSU_K30003</strain>
    </source>
</reference>
<feature type="region of interest" description="Disordered" evidence="1">
    <location>
        <begin position="298"/>
        <end position="319"/>
    </location>
</feature>
<feature type="transmembrane region" description="Helical" evidence="2">
    <location>
        <begin position="12"/>
        <end position="43"/>
    </location>
</feature>
<keyword evidence="6" id="KW-1185">Reference proteome</keyword>
<accession>A0A5R9FZ78</accession>
<dbReference type="InterPro" id="IPR016047">
    <property type="entry name" value="M23ase_b-sheet_dom"/>
</dbReference>
<dbReference type="InterPro" id="IPR011055">
    <property type="entry name" value="Dup_hybrid_motif"/>
</dbReference>
<dbReference type="Gene3D" id="2.70.70.10">
    <property type="entry name" value="Glucose Permease (Domain IIA)"/>
    <property type="match status" value="1"/>
</dbReference>
<evidence type="ECO:0000313" key="5">
    <source>
        <dbReference type="EMBL" id="TLS48821.1"/>
    </source>
</evidence>
<protein>
    <submittedName>
        <fullName evidence="5">Peptidase M23</fullName>
    </submittedName>
</protein>
<evidence type="ECO:0000256" key="2">
    <source>
        <dbReference type="SAM" id="Phobius"/>
    </source>
</evidence>
<dbReference type="InterPro" id="IPR050570">
    <property type="entry name" value="Cell_wall_metabolism_enzyme"/>
</dbReference>
<name>A0A5R9FZ78_9BACL</name>
<dbReference type="PANTHER" id="PTHR21666:SF270">
    <property type="entry name" value="MUREIN HYDROLASE ACTIVATOR ENVC"/>
    <property type="match status" value="1"/>
</dbReference>
<dbReference type="AlphaFoldDB" id="A0A5R9FZ78"/>
<feature type="domain" description="M23ase beta-sheet core" evidence="3">
    <location>
        <begin position="213"/>
        <end position="308"/>
    </location>
</feature>
<dbReference type="InterPro" id="IPR023346">
    <property type="entry name" value="Lysozyme-like_dom_sf"/>
</dbReference>
<proteinExistence type="predicted"/>
<keyword evidence="2" id="KW-1133">Transmembrane helix</keyword>
<keyword evidence="2" id="KW-0472">Membrane</keyword>
<keyword evidence="2" id="KW-0812">Transmembrane</keyword>
<dbReference type="SUPFAM" id="SSF51261">
    <property type="entry name" value="Duplicated hybrid motif"/>
    <property type="match status" value="1"/>
</dbReference>
<organism evidence="5 6">
    <name type="scientific">Paenibacillus antri</name>
    <dbReference type="NCBI Taxonomy" id="2582848"/>
    <lineage>
        <taxon>Bacteria</taxon>
        <taxon>Bacillati</taxon>
        <taxon>Bacillota</taxon>
        <taxon>Bacilli</taxon>
        <taxon>Bacillales</taxon>
        <taxon>Paenibacillaceae</taxon>
        <taxon>Paenibacillus</taxon>
    </lineage>
</organism>
<dbReference type="Pfam" id="PF01551">
    <property type="entry name" value="Peptidase_M23"/>
    <property type="match status" value="1"/>
</dbReference>
<comment type="caution">
    <text evidence="5">The sequence shown here is derived from an EMBL/GenBank/DDBJ whole genome shotgun (WGS) entry which is preliminary data.</text>
</comment>
<dbReference type="OrthoDB" id="9809488at2"/>
<dbReference type="RefSeq" id="WP_138197769.1">
    <property type="nucleotide sequence ID" value="NZ_VCIW01000028.1"/>
</dbReference>